<reference evidence="2" key="1">
    <citation type="submission" date="2018-02" db="EMBL/GenBank/DDBJ databases">
        <title>Genome sequence of Candidatus Liberibacter europaeus.</title>
        <authorList>
            <person name="Frampton R.A."/>
            <person name="Thompson S.M."/>
            <person name="David C."/>
            <person name="Addison S.M."/>
            <person name="Smith G.R."/>
        </authorList>
    </citation>
    <scope>NUCLEOTIDE SEQUENCE [LARGE SCALE GENOMIC DNA]</scope>
</reference>
<sequence length="89" mass="10621">MYEILLLKFPKTKLAFLLNIIILLKHCRFSETIDFGKEWADYSCSKEYFKTISPVFGKLRDMKIQGMFFRDIKDKDTIIYLPILIAFED</sequence>
<dbReference type="EMBL" id="PSQJ01000001">
    <property type="protein sequence ID" value="PTL87044.1"/>
    <property type="molecule type" value="Genomic_DNA"/>
</dbReference>
<evidence type="ECO:0000313" key="1">
    <source>
        <dbReference type="EMBL" id="PTL87044.1"/>
    </source>
</evidence>
<name>A0A2T4VZ39_9HYPH</name>
<comment type="caution">
    <text evidence="1">The sequence shown here is derived from an EMBL/GenBank/DDBJ whole genome shotgun (WGS) entry which is preliminary data.</text>
</comment>
<accession>A0A2T4VZ39</accession>
<proteinExistence type="predicted"/>
<protein>
    <submittedName>
        <fullName evidence="1">Uncharacterized protein</fullName>
    </submittedName>
</protein>
<evidence type="ECO:0000313" key="2">
    <source>
        <dbReference type="Proteomes" id="UP000240811"/>
    </source>
</evidence>
<gene>
    <name evidence="1" type="ORF">C4617_01180</name>
</gene>
<dbReference type="AlphaFoldDB" id="A0A2T4VZ39"/>
<organism evidence="1 2">
    <name type="scientific">Candidatus Liberibacter europaeus</name>
    <dbReference type="NCBI Taxonomy" id="744859"/>
    <lineage>
        <taxon>Bacteria</taxon>
        <taxon>Pseudomonadati</taxon>
        <taxon>Pseudomonadota</taxon>
        <taxon>Alphaproteobacteria</taxon>
        <taxon>Hyphomicrobiales</taxon>
        <taxon>Rhizobiaceae</taxon>
        <taxon>Liberibacter</taxon>
    </lineage>
</organism>
<dbReference type="InterPro" id="IPR019059">
    <property type="entry name" value="Restrct_endonuc_II_HaeIII"/>
</dbReference>
<dbReference type="Proteomes" id="UP000240811">
    <property type="component" value="Unassembled WGS sequence"/>
</dbReference>
<dbReference type="Pfam" id="PF09556">
    <property type="entry name" value="RE_HaeIII"/>
    <property type="match status" value="1"/>
</dbReference>